<keyword evidence="5" id="KW-1185">Reference proteome</keyword>
<dbReference type="Pfam" id="PF13276">
    <property type="entry name" value="HTH_21"/>
    <property type="match status" value="1"/>
</dbReference>
<dbReference type="InterPro" id="IPR048020">
    <property type="entry name" value="Transpos_IS3"/>
</dbReference>
<dbReference type="InterPro" id="IPR010921">
    <property type="entry name" value="Trp_repressor/repl_initiator"/>
</dbReference>
<organism evidence="4 5">
    <name type="scientific">Lysinibacillus louembei</name>
    <dbReference type="NCBI Taxonomy" id="1470088"/>
    <lineage>
        <taxon>Bacteria</taxon>
        <taxon>Bacillati</taxon>
        <taxon>Bacillota</taxon>
        <taxon>Bacilli</taxon>
        <taxon>Bacillales</taxon>
        <taxon>Bacillaceae</taxon>
        <taxon>Lysinibacillus</taxon>
    </lineage>
</organism>
<sequence>MAKFTTEEKLQAALRYLNGHESSYEIAKSIGAEHKAILTWAKQYEYHGAEAFIKRYTNYSPQFKLDVLNYMIEHGTSTLETAVIFNIADPSTLRKWRRQFETKGFDALQSKKKGRPSMKQETKKQLKQAPVEGSPEALQAEIERLRMENEYFKKVERLSSSQGTITKEDKVKVIYELRHKYSVKALVAFAGMKRSTYYFLVKKMNRPDSDAKLKAEIQAIYKEHEGRYGYRRIRDELANRGQKVNHKKVQRIMKELGLKCLVRMKKYKSYKGTVDKIAPNILDRNFTAEAPNQKWVTDITEFKLFGEKLYLSPVLDLFNGEIITYTIGSRPTYSLVSEMLEKALEHLPEEHQLLMHSDQGWHYQMKPYRHVLESRGIVQSMSRKGNCYDNSVMENFFGIIKSEFLYLKEFESVEQFKKELENYINYYNTKRMKAKLKMSPVQYRTHFIQAA</sequence>
<dbReference type="Gene3D" id="1.10.10.10">
    <property type="entry name" value="Winged helix-like DNA-binding domain superfamily/Winged helix DNA-binding domain"/>
    <property type="match status" value="1"/>
</dbReference>
<dbReference type="InterPro" id="IPR001584">
    <property type="entry name" value="Integrase_cat-core"/>
</dbReference>
<dbReference type="InterPro" id="IPR025948">
    <property type="entry name" value="HTH-like_dom"/>
</dbReference>
<protein>
    <submittedName>
        <fullName evidence="4">IS3 family transposase</fullName>
    </submittedName>
</protein>
<evidence type="ECO:0000259" key="3">
    <source>
        <dbReference type="PROSITE" id="PS50994"/>
    </source>
</evidence>
<accession>A0ABZ0S0V1</accession>
<dbReference type="InterPro" id="IPR055247">
    <property type="entry name" value="InsJ-like_HTH"/>
</dbReference>
<name>A0ABZ0S0V1_9BACI</name>
<dbReference type="InterPro" id="IPR036388">
    <property type="entry name" value="WH-like_DNA-bd_sf"/>
</dbReference>
<dbReference type="Pfam" id="PF13518">
    <property type="entry name" value="HTH_28"/>
    <property type="match status" value="1"/>
</dbReference>
<dbReference type="InterPro" id="IPR036397">
    <property type="entry name" value="RNaseH_sf"/>
</dbReference>
<proteinExistence type="predicted"/>
<dbReference type="Pfam" id="PF00665">
    <property type="entry name" value="rve"/>
    <property type="match status" value="1"/>
</dbReference>
<dbReference type="NCBIfam" id="NF033516">
    <property type="entry name" value="transpos_IS3"/>
    <property type="match status" value="1"/>
</dbReference>
<dbReference type="EMBL" id="CP137624">
    <property type="protein sequence ID" value="WPK12755.1"/>
    <property type="molecule type" value="Genomic_DNA"/>
</dbReference>
<dbReference type="SUPFAM" id="SSF46689">
    <property type="entry name" value="Homeodomain-like"/>
    <property type="match status" value="1"/>
</dbReference>
<evidence type="ECO:0000313" key="5">
    <source>
        <dbReference type="Proteomes" id="UP001322664"/>
    </source>
</evidence>
<dbReference type="RefSeq" id="WP_319837439.1">
    <property type="nucleotide sequence ID" value="NZ_CP137624.1"/>
</dbReference>
<feature type="domain" description="Integrase catalytic" evidence="3">
    <location>
        <begin position="287"/>
        <end position="448"/>
    </location>
</feature>
<dbReference type="PANTHER" id="PTHR46889">
    <property type="entry name" value="TRANSPOSASE INSF FOR INSERTION SEQUENCE IS3B-RELATED"/>
    <property type="match status" value="1"/>
</dbReference>
<dbReference type="Proteomes" id="UP001322664">
    <property type="component" value="Chromosome"/>
</dbReference>
<dbReference type="InterPro" id="IPR050900">
    <property type="entry name" value="Transposase_IS3/IS150/IS904"/>
</dbReference>
<dbReference type="Gene3D" id="3.30.420.10">
    <property type="entry name" value="Ribonuclease H-like superfamily/Ribonuclease H"/>
    <property type="match status" value="1"/>
</dbReference>
<evidence type="ECO:0000313" key="4">
    <source>
        <dbReference type="EMBL" id="WPK12755.1"/>
    </source>
</evidence>
<comment type="function">
    <text evidence="1">Involved in the transposition of the insertion sequence.</text>
</comment>
<dbReference type="SUPFAM" id="SSF48295">
    <property type="entry name" value="TrpR-like"/>
    <property type="match status" value="1"/>
</dbReference>
<reference evidence="4 5" key="1">
    <citation type="submission" date="2023-09" db="EMBL/GenBank/DDBJ databases">
        <authorList>
            <person name="Page C.A."/>
            <person name="Perez-Diaz I.M."/>
        </authorList>
    </citation>
    <scope>NUCLEOTIDE SEQUENCE [LARGE SCALE GENOMIC DNA]</scope>
    <source>
        <strain evidence="4 5">Ll15</strain>
    </source>
</reference>
<feature type="region of interest" description="Disordered" evidence="2">
    <location>
        <begin position="110"/>
        <end position="133"/>
    </location>
</feature>
<gene>
    <name evidence="4" type="ORF">R6U77_03365</name>
</gene>
<dbReference type="SUPFAM" id="SSF53098">
    <property type="entry name" value="Ribonuclease H-like"/>
    <property type="match status" value="1"/>
</dbReference>
<dbReference type="PROSITE" id="PS50994">
    <property type="entry name" value="INTEGRASE"/>
    <property type="match status" value="1"/>
</dbReference>
<dbReference type="PANTHER" id="PTHR46889:SF4">
    <property type="entry name" value="TRANSPOSASE INSO FOR INSERTION SEQUENCE ELEMENT IS911B-RELATED"/>
    <property type="match status" value="1"/>
</dbReference>
<dbReference type="InterPro" id="IPR009057">
    <property type="entry name" value="Homeodomain-like_sf"/>
</dbReference>
<evidence type="ECO:0000256" key="1">
    <source>
        <dbReference type="ARBA" id="ARBA00002286"/>
    </source>
</evidence>
<dbReference type="Pfam" id="PF13333">
    <property type="entry name" value="rve_2"/>
    <property type="match status" value="1"/>
</dbReference>
<evidence type="ECO:0000256" key="2">
    <source>
        <dbReference type="SAM" id="MobiDB-lite"/>
    </source>
</evidence>
<dbReference type="InterPro" id="IPR012337">
    <property type="entry name" value="RNaseH-like_sf"/>
</dbReference>